<dbReference type="EMBL" id="SNVW01000007">
    <property type="protein sequence ID" value="TDN43752.1"/>
    <property type="molecule type" value="Genomic_DNA"/>
</dbReference>
<evidence type="ECO:0000256" key="2">
    <source>
        <dbReference type="ARBA" id="ARBA00023125"/>
    </source>
</evidence>
<dbReference type="Gene3D" id="1.10.357.10">
    <property type="entry name" value="Tetracycline Repressor, domain 2"/>
    <property type="match status" value="1"/>
</dbReference>
<dbReference type="SUPFAM" id="SSF46689">
    <property type="entry name" value="Homeodomain-like"/>
    <property type="match status" value="1"/>
</dbReference>
<dbReference type="Pfam" id="PF00440">
    <property type="entry name" value="TetR_N"/>
    <property type="match status" value="1"/>
</dbReference>
<name>A0A4V3BKQ6_9MICO</name>
<dbReference type="GO" id="GO:0003677">
    <property type="term" value="F:DNA binding"/>
    <property type="evidence" value="ECO:0007669"/>
    <property type="project" value="UniProtKB-UniRule"/>
</dbReference>
<evidence type="ECO:0000313" key="6">
    <source>
        <dbReference type="EMBL" id="TDN43752.1"/>
    </source>
</evidence>
<sequence>MAMRPGTEQKLLDAAEELFFTRGIAATPIDAVLERAGISSATLYRGYASKEALVAAALRRRHDDWLATWDRVVAAAPDDRSRLLSVFDALDAYRTTPAGSRWCAFLGTAAEYVDAPDDVRAVLDLESGTLRRRLHGYAGSLLGEPDEGAAAALADQLVLVVSGYLAMRLRDPALGTETARAVAAVLVDEAGAAAAGPEAAADPATAADPAAAADPAVVSATAARPARPAARDR</sequence>
<proteinExistence type="predicted"/>
<gene>
    <name evidence="6" type="ORF">EDF64_107180</name>
</gene>
<feature type="DNA-binding region" description="H-T-H motif" evidence="4">
    <location>
        <begin position="28"/>
        <end position="47"/>
    </location>
</feature>
<dbReference type="PROSITE" id="PS50977">
    <property type="entry name" value="HTH_TETR_2"/>
    <property type="match status" value="1"/>
</dbReference>
<keyword evidence="3" id="KW-0804">Transcription</keyword>
<evidence type="ECO:0000256" key="4">
    <source>
        <dbReference type="PROSITE-ProRule" id="PRU00335"/>
    </source>
</evidence>
<evidence type="ECO:0000256" key="3">
    <source>
        <dbReference type="ARBA" id="ARBA00023163"/>
    </source>
</evidence>
<accession>A0A4V3BKQ6</accession>
<evidence type="ECO:0000259" key="5">
    <source>
        <dbReference type="PROSITE" id="PS50977"/>
    </source>
</evidence>
<keyword evidence="1" id="KW-0805">Transcription regulation</keyword>
<dbReference type="PANTHER" id="PTHR47506">
    <property type="entry name" value="TRANSCRIPTIONAL REGULATORY PROTEIN"/>
    <property type="match status" value="1"/>
</dbReference>
<keyword evidence="2 4" id="KW-0238">DNA-binding</keyword>
<dbReference type="PANTHER" id="PTHR47506:SF1">
    <property type="entry name" value="HTH-TYPE TRANSCRIPTIONAL REGULATOR YJDC"/>
    <property type="match status" value="1"/>
</dbReference>
<comment type="caution">
    <text evidence="6">The sequence shown here is derived from an EMBL/GenBank/DDBJ whole genome shotgun (WGS) entry which is preliminary data.</text>
</comment>
<organism evidence="6 7">
    <name type="scientific">Curtobacterium flaccumfaciens</name>
    <dbReference type="NCBI Taxonomy" id="2035"/>
    <lineage>
        <taxon>Bacteria</taxon>
        <taxon>Bacillati</taxon>
        <taxon>Actinomycetota</taxon>
        <taxon>Actinomycetes</taxon>
        <taxon>Micrococcales</taxon>
        <taxon>Microbacteriaceae</taxon>
        <taxon>Curtobacterium</taxon>
    </lineage>
</organism>
<reference evidence="6 7" key="1">
    <citation type="submission" date="2019-03" db="EMBL/GenBank/DDBJ databases">
        <title>Genomic analyses of the natural microbiome of Caenorhabditis elegans.</title>
        <authorList>
            <person name="Samuel B."/>
        </authorList>
    </citation>
    <scope>NUCLEOTIDE SEQUENCE [LARGE SCALE GENOMIC DNA]</scope>
    <source>
        <strain evidence="6 7">JUb65</strain>
    </source>
</reference>
<dbReference type="AlphaFoldDB" id="A0A4V3BKQ6"/>
<dbReference type="InterPro" id="IPR036271">
    <property type="entry name" value="Tet_transcr_reg_TetR-rel_C_sf"/>
</dbReference>
<protein>
    <submittedName>
        <fullName evidence="6">TetR family transcriptional regulator</fullName>
    </submittedName>
</protein>
<dbReference type="InterPro" id="IPR009057">
    <property type="entry name" value="Homeodomain-like_sf"/>
</dbReference>
<dbReference type="OrthoDB" id="4214267at2"/>
<dbReference type="PRINTS" id="PR00455">
    <property type="entry name" value="HTHTETR"/>
</dbReference>
<evidence type="ECO:0000313" key="7">
    <source>
        <dbReference type="Proteomes" id="UP000295764"/>
    </source>
</evidence>
<dbReference type="RefSeq" id="WP_133520171.1">
    <property type="nucleotide sequence ID" value="NZ_SNVW01000007.1"/>
</dbReference>
<dbReference type="Proteomes" id="UP000295764">
    <property type="component" value="Unassembled WGS sequence"/>
</dbReference>
<dbReference type="SUPFAM" id="SSF48498">
    <property type="entry name" value="Tetracyclin repressor-like, C-terminal domain"/>
    <property type="match status" value="1"/>
</dbReference>
<dbReference type="InterPro" id="IPR001647">
    <property type="entry name" value="HTH_TetR"/>
</dbReference>
<feature type="domain" description="HTH tetR-type" evidence="5">
    <location>
        <begin position="5"/>
        <end position="65"/>
    </location>
</feature>
<evidence type="ECO:0000256" key="1">
    <source>
        <dbReference type="ARBA" id="ARBA00023015"/>
    </source>
</evidence>